<dbReference type="EMBL" id="JBDPZC010000008">
    <property type="protein sequence ID" value="MEO3714617.1"/>
    <property type="molecule type" value="Genomic_DNA"/>
</dbReference>
<organism evidence="2 3">
    <name type="scientific">Roseateles flavus</name>
    <dbReference type="NCBI Taxonomy" id="3149041"/>
    <lineage>
        <taxon>Bacteria</taxon>
        <taxon>Pseudomonadati</taxon>
        <taxon>Pseudomonadota</taxon>
        <taxon>Betaproteobacteria</taxon>
        <taxon>Burkholderiales</taxon>
        <taxon>Sphaerotilaceae</taxon>
        <taxon>Roseateles</taxon>
    </lineage>
</organism>
<feature type="region of interest" description="Disordered" evidence="1">
    <location>
        <begin position="1"/>
        <end position="53"/>
    </location>
</feature>
<comment type="caution">
    <text evidence="2">The sequence shown here is derived from an EMBL/GenBank/DDBJ whole genome shotgun (WGS) entry which is preliminary data.</text>
</comment>
<proteinExistence type="predicted"/>
<dbReference type="RefSeq" id="WP_347611698.1">
    <property type="nucleotide sequence ID" value="NZ_JBDPZC010000008.1"/>
</dbReference>
<feature type="compositionally biased region" description="Basic and acidic residues" evidence="1">
    <location>
        <begin position="1"/>
        <end position="14"/>
    </location>
</feature>
<gene>
    <name evidence="2" type="ORF">ABDJ40_17750</name>
</gene>
<accession>A0ABV0GHW8</accession>
<evidence type="ECO:0000313" key="2">
    <source>
        <dbReference type="EMBL" id="MEO3714617.1"/>
    </source>
</evidence>
<keyword evidence="3" id="KW-1185">Reference proteome</keyword>
<protein>
    <submittedName>
        <fullName evidence="2">Uncharacterized protein</fullName>
    </submittedName>
</protein>
<name>A0ABV0GHW8_9BURK</name>
<sequence length="117" mass="12964">MNDRANYRVSERRVLAHAPRSNGERPVTRREAAALKASGRYRASSGAPASAEHWRRRLPDGSCLHLVLEERRCRLHHDAFDPDASLLSMGLHMTHEARAEAAAMAALAWSVVSLLAN</sequence>
<reference evidence="2 3" key="1">
    <citation type="submission" date="2024-05" db="EMBL/GenBank/DDBJ databases">
        <title>Roseateles sp. 2.12 16S ribosomal RNA gene Genome sequencing and assembly.</title>
        <authorList>
            <person name="Woo H."/>
        </authorList>
    </citation>
    <scope>NUCLEOTIDE SEQUENCE [LARGE SCALE GENOMIC DNA]</scope>
    <source>
        <strain evidence="2 3">2.12</strain>
    </source>
</reference>
<evidence type="ECO:0000313" key="3">
    <source>
        <dbReference type="Proteomes" id="UP001462640"/>
    </source>
</evidence>
<feature type="compositionally biased region" description="Basic and acidic residues" evidence="1">
    <location>
        <begin position="22"/>
        <end position="33"/>
    </location>
</feature>
<evidence type="ECO:0000256" key="1">
    <source>
        <dbReference type="SAM" id="MobiDB-lite"/>
    </source>
</evidence>
<dbReference type="Proteomes" id="UP001462640">
    <property type="component" value="Unassembled WGS sequence"/>
</dbReference>